<name>A0AAV4XZT0_CAEEX</name>
<feature type="compositionally biased region" description="Basic and acidic residues" evidence="1">
    <location>
        <begin position="151"/>
        <end position="170"/>
    </location>
</feature>
<sequence length="170" mass="19520">MKYQSRPRPSRLAPKKKTDDSWLARAITESPFLPLREQEDKKNNRTKEEKKIIKRKRTKPRSLPSPLNRRRAKETNIVEERKKKRKKNGLASSAIFFFGGLDHLKSCGGEKRGNKNSGGERVPSEPVENCETCGMAAEDHVLRGKKPPRPRVKDCENAIKDARMNSQTER</sequence>
<feature type="compositionally biased region" description="Basic and acidic residues" evidence="1">
    <location>
        <begin position="36"/>
        <end position="51"/>
    </location>
</feature>
<organism evidence="2 3">
    <name type="scientific">Caerostris extrusa</name>
    <name type="common">Bark spider</name>
    <name type="synonym">Caerostris bankana</name>
    <dbReference type="NCBI Taxonomy" id="172846"/>
    <lineage>
        <taxon>Eukaryota</taxon>
        <taxon>Metazoa</taxon>
        <taxon>Ecdysozoa</taxon>
        <taxon>Arthropoda</taxon>
        <taxon>Chelicerata</taxon>
        <taxon>Arachnida</taxon>
        <taxon>Araneae</taxon>
        <taxon>Araneomorphae</taxon>
        <taxon>Entelegynae</taxon>
        <taxon>Araneoidea</taxon>
        <taxon>Araneidae</taxon>
        <taxon>Caerostris</taxon>
    </lineage>
</organism>
<reference evidence="2 3" key="1">
    <citation type="submission" date="2021-06" db="EMBL/GenBank/DDBJ databases">
        <title>Caerostris extrusa draft genome.</title>
        <authorList>
            <person name="Kono N."/>
            <person name="Arakawa K."/>
        </authorList>
    </citation>
    <scope>NUCLEOTIDE SEQUENCE [LARGE SCALE GENOMIC DNA]</scope>
</reference>
<evidence type="ECO:0000313" key="3">
    <source>
        <dbReference type="Proteomes" id="UP001054945"/>
    </source>
</evidence>
<evidence type="ECO:0000313" key="2">
    <source>
        <dbReference type="EMBL" id="GIY99788.1"/>
    </source>
</evidence>
<proteinExistence type="predicted"/>
<dbReference type="EMBL" id="BPLR01018459">
    <property type="protein sequence ID" value="GIY99788.1"/>
    <property type="molecule type" value="Genomic_DNA"/>
</dbReference>
<gene>
    <name evidence="2" type="ORF">CEXT_157231</name>
</gene>
<accession>A0AAV4XZT0</accession>
<dbReference type="AlphaFoldDB" id="A0AAV4XZT0"/>
<evidence type="ECO:0000256" key="1">
    <source>
        <dbReference type="SAM" id="MobiDB-lite"/>
    </source>
</evidence>
<comment type="caution">
    <text evidence="2">The sequence shown here is derived from an EMBL/GenBank/DDBJ whole genome shotgun (WGS) entry which is preliminary data.</text>
</comment>
<feature type="region of interest" description="Disordered" evidence="1">
    <location>
        <begin position="106"/>
        <end position="170"/>
    </location>
</feature>
<feature type="region of interest" description="Disordered" evidence="1">
    <location>
        <begin position="1"/>
        <end position="91"/>
    </location>
</feature>
<dbReference type="Proteomes" id="UP001054945">
    <property type="component" value="Unassembled WGS sequence"/>
</dbReference>
<protein>
    <submittedName>
        <fullName evidence="2">Uncharacterized protein</fullName>
    </submittedName>
</protein>
<keyword evidence="3" id="KW-1185">Reference proteome</keyword>